<dbReference type="AlphaFoldDB" id="A0A7I8W9V0"/>
<dbReference type="Gene3D" id="1.10.565.10">
    <property type="entry name" value="Retinoid X Receptor"/>
    <property type="match status" value="1"/>
</dbReference>
<dbReference type="OrthoDB" id="6160428at2759"/>
<evidence type="ECO:0000259" key="10">
    <source>
        <dbReference type="PROSITE" id="PS51843"/>
    </source>
</evidence>
<dbReference type="InterPro" id="IPR050234">
    <property type="entry name" value="Nuclear_hormone_rcpt_NR1"/>
</dbReference>
<dbReference type="PANTHER" id="PTHR24082:SF473">
    <property type="entry name" value="ECDYSONE-INDUCED PROTEIN 75B, ISOFORM B"/>
    <property type="match status" value="1"/>
</dbReference>
<keyword evidence="12" id="KW-1185">Reference proteome</keyword>
<dbReference type="InterPro" id="IPR001723">
    <property type="entry name" value="Nuclear_hrmn_rcpt"/>
</dbReference>
<dbReference type="PROSITE" id="PS51030">
    <property type="entry name" value="NUCLEAR_REC_DBD_2"/>
    <property type="match status" value="1"/>
</dbReference>
<keyword evidence="7" id="KW-0675">Receptor</keyword>
<dbReference type="PROSITE" id="PS51843">
    <property type="entry name" value="NR_LBD"/>
    <property type="match status" value="1"/>
</dbReference>
<dbReference type="SUPFAM" id="SSF48508">
    <property type="entry name" value="Nuclear receptor ligand-binding domain"/>
    <property type="match status" value="1"/>
</dbReference>
<keyword evidence="4" id="KW-0805">Transcription regulation</keyword>
<dbReference type="GO" id="GO:0045944">
    <property type="term" value="P:positive regulation of transcription by RNA polymerase II"/>
    <property type="evidence" value="ECO:0007669"/>
    <property type="project" value="TreeGrafter"/>
</dbReference>
<comment type="caution">
    <text evidence="11">The sequence shown here is derived from an EMBL/GenBank/DDBJ whole genome shotgun (WGS) entry which is preliminary data.</text>
</comment>
<name>A0A7I8W9V0_9ANNE</name>
<gene>
    <name evidence="11" type="ORF">DGYR_LOCUS12357</name>
</gene>
<keyword evidence="5" id="KW-0238">DNA-binding</keyword>
<feature type="domain" description="Nuclear receptor" evidence="9">
    <location>
        <begin position="1"/>
        <end position="53"/>
    </location>
</feature>
<dbReference type="GO" id="GO:0000122">
    <property type="term" value="P:negative regulation of transcription by RNA polymerase II"/>
    <property type="evidence" value="ECO:0007669"/>
    <property type="project" value="TreeGrafter"/>
</dbReference>
<keyword evidence="6" id="KW-0804">Transcription</keyword>
<dbReference type="GO" id="GO:0030154">
    <property type="term" value="P:cell differentiation"/>
    <property type="evidence" value="ECO:0007669"/>
    <property type="project" value="TreeGrafter"/>
</dbReference>
<sequence length="400" mass="46635">MKSFFRRALKNTPPECLESKQCEITSGKLRSACTGCRFKKCLDVGMSKERIKTGRYTTEQRRAHVEEVKLLMKQQQKPENEVNPIELTNHQVEHIIQNLTTSFLQVAKECYREMAEMSPEENAIYISLEMEDQIVQKLSMFEKEVKNCIYFAKRIPGFINLHVEDQISLIRENRIEFRLLYIRPKLSEDKQFYIITNIDWHCTKKEVKDYYHSDEATEWLFKTTERMNEIFEGDDKLIAIVTAICVLSHDRCKNLRDIPAIERIEEKMLQCLRTMMSNRQMAHVFSLLTDLRMITDHTKALEHSILISNAKDVQFPTLLKETWYSEGIKSLLLQPLNDDEYQREQQKLSVEIPANVLSKLIDLQKASRNGGDQDSPSAHSIVKSLAQLPDLSSLVNINRS</sequence>
<organism evidence="11 12">
    <name type="scientific">Dimorphilus gyrociliatus</name>
    <dbReference type="NCBI Taxonomy" id="2664684"/>
    <lineage>
        <taxon>Eukaryota</taxon>
        <taxon>Metazoa</taxon>
        <taxon>Spiralia</taxon>
        <taxon>Lophotrochozoa</taxon>
        <taxon>Annelida</taxon>
        <taxon>Polychaeta</taxon>
        <taxon>Polychaeta incertae sedis</taxon>
        <taxon>Dinophilidae</taxon>
        <taxon>Dimorphilus</taxon>
    </lineage>
</organism>
<evidence type="ECO:0000256" key="5">
    <source>
        <dbReference type="ARBA" id="ARBA00023125"/>
    </source>
</evidence>
<evidence type="ECO:0000256" key="2">
    <source>
        <dbReference type="ARBA" id="ARBA00022771"/>
    </source>
</evidence>
<dbReference type="InterPro" id="IPR013088">
    <property type="entry name" value="Znf_NHR/GATA"/>
</dbReference>
<feature type="domain" description="NR LBD" evidence="10">
    <location>
        <begin position="91"/>
        <end position="338"/>
    </location>
</feature>
<evidence type="ECO:0000256" key="3">
    <source>
        <dbReference type="ARBA" id="ARBA00022833"/>
    </source>
</evidence>
<accession>A0A7I8W9V0</accession>
<dbReference type="GO" id="GO:0004879">
    <property type="term" value="F:nuclear receptor activity"/>
    <property type="evidence" value="ECO:0007669"/>
    <property type="project" value="TreeGrafter"/>
</dbReference>
<evidence type="ECO:0000256" key="7">
    <source>
        <dbReference type="ARBA" id="ARBA00023170"/>
    </source>
</evidence>
<reference evidence="11 12" key="1">
    <citation type="submission" date="2020-08" db="EMBL/GenBank/DDBJ databases">
        <authorList>
            <person name="Hejnol A."/>
        </authorList>
    </citation>
    <scope>NUCLEOTIDE SEQUENCE [LARGE SCALE GENOMIC DNA]</scope>
</reference>
<proteinExistence type="predicted"/>
<dbReference type="InterPro" id="IPR035500">
    <property type="entry name" value="NHR-like_dom_sf"/>
</dbReference>
<keyword evidence="2" id="KW-0863">Zinc-finger</keyword>
<dbReference type="InterPro" id="IPR000536">
    <property type="entry name" value="Nucl_hrmn_rcpt_lig-bd"/>
</dbReference>
<dbReference type="GO" id="GO:0009755">
    <property type="term" value="P:hormone-mediated signaling pathway"/>
    <property type="evidence" value="ECO:0007669"/>
    <property type="project" value="TreeGrafter"/>
</dbReference>
<dbReference type="Pfam" id="PF00104">
    <property type="entry name" value="Hormone_recep"/>
    <property type="match status" value="1"/>
</dbReference>
<keyword evidence="3" id="KW-0862">Zinc</keyword>
<dbReference type="GO" id="GO:0000978">
    <property type="term" value="F:RNA polymerase II cis-regulatory region sequence-specific DNA binding"/>
    <property type="evidence" value="ECO:0007669"/>
    <property type="project" value="TreeGrafter"/>
</dbReference>
<keyword evidence="1" id="KW-0479">Metal-binding</keyword>
<evidence type="ECO:0000256" key="1">
    <source>
        <dbReference type="ARBA" id="ARBA00022723"/>
    </source>
</evidence>
<dbReference type="SMART" id="SM00399">
    <property type="entry name" value="ZnF_C4"/>
    <property type="match status" value="1"/>
</dbReference>
<dbReference type="Gene3D" id="3.30.50.10">
    <property type="entry name" value="Erythroid Transcription Factor GATA-1, subunit A"/>
    <property type="match status" value="1"/>
</dbReference>
<dbReference type="Proteomes" id="UP000549394">
    <property type="component" value="Unassembled WGS sequence"/>
</dbReference>
<protein>
    <submittedName>
        <fullName evidence="11">DgyrCDS13136</fullName>
    </submittedName>
</protein>
<evidence type="ECO:0000259" key="9">
    <source>
        <dbReference type="PROSITE" id="PS51030"/>
    </source>
</evidence>
<evidence type="ECO:0000313" key="11">
    <source>
        <dbReference type="EMBL" id="CAD5124883.1"/>
    </source>
</evidence>
<dbReference type="GO" id="GO:0008270">
    <property type="term" value="F:zinc ion binding"/>
    <property type="evidence" value="ECO:0007669"/>
    <property type="project" value="UniProtKB-KW"/>
</dbReference>
<keyword evidence="8" id="KW-0539">Nucleus</keyword>
<evidence type="ECO:0000256" key="8">
    <source>
        <dbReference type="ARBA" id="ARBA00023242"/>
    </source>
</evidence>
<dbReference type="PRINTS" id="PR00398">
    <property type="entry name" value="STRDHORMONER"/>
</dbReference>
<dbReference type="SUPFAM" id="SSF57716">
    <property type="entry name" value="Glucocorticoid receptor-like (DNA-binding domain)"/>
    <property type="match status" value="1"/>
</dbReference>
<evidence type="ECO:0000256" key="6">
    <source>
        <dbReference type="ARBA" id="ARBA00023163"/>
    </source>
</evidence>
<evidence type="ECO:0000313" key="12">
    <source>
        <dbReference type="Proteomes" id="UP000549394"/>
    </source>
</evidence>
<dbReference type="Pfam" id="PF00105">
    <property type="entry name" value="zf-C4"/>
    <property type="match status" value="1"/>
</dbReference>
<evidence type="ECO:0000256" key="4">
    <source>
        <dbReference type="ARBA" id="ARBA00023015"/>
    </source>
</evidence>
<dbReference type="PANTHER" id="PTHR24082">
    <property type="entry name" value="NUCLEAR HORMONE RECEPTOR"/>
    <property type="match status" value="1"/>
</dbReference>
<dbReference type="EMBL" id="CAJFCJ010000024">
    <property type="protein sequence ID" value="CAD5124883.1"/>
    <property type="molecule type" value="Genomic_DNA"/>
</dbReference>
<dbReference type="InterPro" id="IPR001628">
    <property type="entry name" value="Znf_hrmn_rcpt"/>
</dbReference>